<organism evidence="2">
    <name type="scientific">Nitrosopumilaceae spindle-shaped virus</name>
    <dbReference type="NCBI Taxonomy" id="3065433"/>
    <lineage>
        <taxon>Viruses</taxon>
    </lineage>
</organism>
<accession>A0AAT9J7K6</accession>
<proteinExistence type="predicted"/>
<dbReference type="EMBL" id="BK067783">
    <property type="protein sequence ID" value="DBA51735.1"/>
    <property type="molecule type" value="Genomic_DNA"/>
</dbReference>
<evidence type="ECO:0000313" key="1">
    <source>
        <dbReference type="EMBL" id="DBA51735.1"/>
    </source>
</evidence>
<reference evidence="2" key="2">
    <citation type="submission" date="2024-03" db="EMBL/GenBank/DDBJ databases">
        <authorList>
            <person name="Ni Y."/>
            <person name="Xu T."/>
            <person name="Yan S."/>
            <person name="Chen L."/>
            <person name="Wang Y."/>
        </authorList>
    </citation>
    <scope>NUCLEOTIDE SEQUENCE</scope>
    <source>
        <strain evidence="2">NTT1</strain>
        <strain evidence="1">NTT2</strain>
    </source>
</reference>
<dbReference type="EMBL" id="BK067791">
    <property type="protein sequence ID" value="DBA52166.1"/>
    <property type="molecule type" value="Genomic_DNA"/>
</dbReference>
<evidence type="ECO:0000313" key="2">
    <source>
        <dbReference type="EMBL" id="DBA52166.1"/>
    </source>
</evidence>
<protein>
    <submittedName>
        <fullName evidence="2">ORF25</fullName>
    </submittedName>
    <submittedName>
        <fullName evidence="1">ORF36</fullName>
    </submittedName>
</protein>
<reference evidence="2" key="1">
    <citation type="journal article" date="2024" name="Environ. Microbiol. Rep.">
        <title>Hiding in plain sight: The discovery of complete genomes of 11 hypothetical spindle-shaped viruses that putatively infect mesophilic ammonia-oxidizing archaea.</title>
        <authorList>
            <person name="Ni Y."/>
            <person name="Xu T."/>
            <person name="Yan S."/>
            <person name="Chen L."/>
            <person name="Wang Y."/>
        </authorList>
    </citation>
    <scope>NUCLEOTIDE SEQUENCE</scope>
    <source>
        <strain evidence="2">NTT1</strain>
        <strain evidence="1">NTT2</strain>
    </source>
</reference>
<sequence length="49" mass="6017">MNRFVNEARKKTERNFDAPKLDYIQINSGIKWYKTLNSYDGLEAWLEWY</sequence>
<name>A0AAT9J7K6_9VIRU</name>